<dbReference type="Proteomes" id="UP001515480">
    <property type="component" value="Unassembled WGS sequence"/>
</dbReference>
<name>A0AB34J8X1_PRYPA</name>
<feature type="transmembrane region" description="Helical" evidence="1">
    <location>
        <begin position="76"/>
        <end position="94"/>
    </location>
</feature>
<keyword evidence="3" id="KW-1185">Reference proteome</keyword>
<protein>
    <submittedName>
        <fullName evidence="2">Uncharacterized protein</fullName>
    </submittedName>
</protein>
<accession>A0AB34J8X1</accession>
<organism evidence="2 3">
    <name type="scientific">Prymnesium parvum</name>
    <name type="common">Toxic golden alga</name>
    <dbReference type="NCBI Taxonomy" id="97485"/>
    <lineage>
        <taxon>Eukaryota</taxon>
        <taxon>Haptista</taxon>
        <taxon>Haptophyta</taxon>
        <taxon>Prymnesiophyceae</taxon>
        <taxon>Prymnesiales</taxon>
        <taxon>Prymnesiaceae</taxon>
        <taxon>Prymnesium</taxon>
    </lineage>
</organism>
<dbReference type="AlphaFoldDB" id="A0AB34J8X1"/>
<keyword evidence="1" id="KW-0812">Transmembrane</keyword>
<proteinExistence type="predicted"/>
<evidence type="ECO:0000313" key="2">
    <source>
        <dbReference type="EMBL" id="KAL1515757.1"/>
    </source>
</evidence>
<feature type="transmembrane region" description="Helical" evidence="1">
    <location>
        <begin position="43"/>
        <end position="64"/>
    </location>
</feature>
<evidence type="ECO:0000256" key="1">
    <source>
        <dbReference type="SAM" id="Phobius"/>
    </source>
</evidence>
<dbReference type="EMBL" id="JBGBPQ010000011">
    <property type="protein sequence ID" value="KAL1515757.1"/>
    <property type="molecule type" value="Genomic_DNA"/>
</dbReference>
<keyword evidence="1" id="KW-1133">Transmembrane helix</keyword>
<comment type="caution">
    <text evidence="2">The sequence shown here is derived from an EMBL/GenBank/DDBJ whole genome shotgun (WGS) entry which is preliminary data.</text>
</comment>
<reference evidence="2 3" key="1">
    <citation type="journal article" date="2024" name="Science">
        <title>Giant polyketide synthase enzymes in the biosynthesis of giant marine polyether toxins.</title>
        <authorList>
            <person name="Fallon T.R."/>
            <person name="Shende V.V."/>
            <person name="Wierzbicki I.H."/>
            <person name="Pendleton A.L."/>
            <person name="Watervoot N.F."/>
            <person name="Auber R.P."/>
            <person name="Gonzalez D.J."/>
            <person name="Wisecaver J.H."/>
            <person name="Moore B.S."/>
        </authorList>
    </citation>
    <scope>NUCLEOTIDE SEQUENCE [LARGE SCALE GENOMIC DNA]</scope>
    <source>
        <strain evidence="2 3">12B1</strain>
    </source>
</reference>
<keyword evidence="1" id="KW-0472">Membrane</keyword>
<evidence type="ECO:0000313" key="3">
    <source>
        <dbReference type="Proteomes" id="UP001515480"/>
    </source>
</evidence>
<feature type="transmembrane region" description="Helical" evidence="1">
    <location>
        <begin position="100"/>
        <end position="119"/>
    </location>
</feature>
<sequence length="133" mass="14235">MAASDVAPLSQRMRDHAIVAGSIGAYSQAIHAARHGVPVLHGAFFGGAACATIAASFIGTRHLLLQGQWHEDREGVSGLAASIVGGSFALVANPRMVGHAAGYCFLGGCMLHYAHRWWLHYRLAWQMGWRLGD</sequence>
<gene>
    <name evidence="2" type="ORF">AB1Y20_002373</name>
</gene>